<dbReference type="InterPro" id="IPR039902">
    <property type="entry name" value="CCDC148/CCDC112"/>
</dbReference>
<accession>A0A1B6EAR7</accession>
<reference evidence="4" key="1">
    <citation type="submission" date="2015-12" db="EMBL/GenBank/DDBJ databases">
        <title>De novo transcriptome assembly of four potential Pierce s Disease insect vectors from Arizona vineyards.</title>
        <authorList>
            <person name="Tassone E.E."/>
        </authorList>
    </citation>
    <scope>NUCLEOTIDE SEQUENCE</scope>
</reference>
<dbReference type="PANTHER" id="PTHR21549">
    <property type="entry name" value="MUTATED IN BLADDER CANCER 1"/>
    <property type="match status" value="1"/>
</dbReference>
<evidence type="ECO:0000256" key="2">
    <source>
        <dbReference type="SAM" id="Coils"/>
    </source>
</evidence>
<dbReference type="AlphaFoldDB" id="A0A1B6EAR7"/>
<organism evidence="4">
    <name type="scientific">Clastoptera arizonana</name>
    <name type="common">Arizona spittle bug</name>
    <dbReference type="NCBI Taxonomy" id="38151"/>
    <lineage>
        <taxon>Eukaryota</taxon>
        <taxon>Metazoa</taxon>
        <taxon>Ecdysozoa</taxon>
        <taxon>Arthropoda</taxon>
        <taxon>Hexapoda</taxon>
        <taxon>Insecta</taxon>
        <taxon>Pterygota</taxon>
        <taxon>Neoptera</taxon>
        <taxon>Paraneoptera</taxon>
        <taxon>Hemiptera</taxon>
        <taxon>Auchenorrhyncha</taxon>
        <taxon>Cercopoidea</taxon>
        <taxon>Clastopteridae</taxon>
        <taxon>Clastoptera</taxon>
    </lineage>
</organism>
<dbReference type="PANTHER" id="PTHR21549:SF0">
    <property type="entry name" value="COILED-COIL DOMAIN-CONTAINING PROTEIN 112"/>
    <property type="match status" value="1"/>
</dbReference>
<gene>
    <name evidence="4" type="ORF">g.23796</name>
    <name evidence="3" type="ORF">g.23798</name>
</gene>
<dbReference type="EMBL" id="GEDC01021284">
    <property type="protein sequence ID" value="JAS16014.1"/>
    <property type="molecule type" value="Transcribed_RNA"/>
</dbReference>
<evidence type="ECO:0000256" key="1">
    <source>
        <dbReference type="ARBA" id="ARBA00023054"/>
    </source>
</evidence>
<evidence type="ECO:0000313" key="3">
    <source>
        <dbReference type="EMBL" id="JAS16014.1"/>
    </source>
</evidence>
<dbReference type="EMBL" id="GEDC01002270">
    <property type="protein sequence ID" value="JAS35028.1"/>
    <property type="molecule type" value="Transcribed_RNA"/>
</dbReference>
<evidence type="ECO:0008006" key="5">
    <source>
        <dbReference type="Google" id="ProtNLM"/>
    </source>
</evidence>
<evidence type="ECO:0000313" key="4">
    <source>
        <dbReference type="EMBL" id="JAS35028.1"/>
    </source>
</evidence>
<feature type="coiled-coil region" evidence="2">
    <location>
        <begin position="293"/>
        <end position="373"/>
    </location>
</feature>
<name>A0A1B6EAR7_9HEMI</name>
<sequence>MMKKKLYTDSDGSLARLKRHQNLLEREYEKKLSKLKTSYSSNSRDFLELCSKLNNARNKDMINKNEDISRIESNVTDLSNILKNNENLKISDEKHLCNKVVSLSRDIFKMKDSLHIESQQLLSEEEKISNDLNSKYKAIEEFVHQLGLKKRNVKLKYKNNEVSQSGVQARQFQEVKDFQKFLDETGGHYGGWREEDHLLFLKISSKNKPHKTAEIIHHQLPDKTLEDVIYHEEWYRKYTNLREAKKKAIRNWKENHQSSQHSDEKVKCDDHMNNIHLKRDPEEKIKIEQWKAEQQLKKDKEREEHKIRELEKQKKETERKKLMLQKREIVNNYRKDKLEIEMALSVAQKEQEAQEMRRKAAEAKIMLKQFRIEDRKFTDRLKARRTSLKSEEEVSIKSLVVAERDPERLLKPTKVWLERTKKDNTEGEPKEAPQSMFILRVPHLGKPTWRTGVTT</sequence>
<proteinExistence type="predicted"/>
<keyword evidence="1 2" id="KW-0175">Coiled coil</keyword>
<protein>
    <recommendedName>
        <fullName evidence="5">Coiled-coil domain-containing protein 112</fullName>
    </recommendedName>
</protein>